<dbReference type="FunFam" id="3.30.1330.30:FF:000035">
    <property type="entry name" value="TrmH family RNA methyltransferase"/>
    <property type="match status" value="1"/>
</dbReference>
<sequence>MIKTALSRNIRHSRALILPLQLSFHSSSAKSSVNTAIARGLRKSKGVGFRGRDAPVEKRWGREDKPVERNGPVRRTAEVRNFQPHGPQMTQGARKGKPSTPQTTTTTREGWPGKPSKHRGSSAKPELRIRRGDKPVKSDEQLARKKPNPAGSSRYGSRSFGDRAARTQAVFDEEAGSDNRMKGDSNRTGFQGRGAFDRRTTQRPELDTRAASPSFGDRGNKRASNSDTYGANDQPASRTKYPSLSFGNPKFTKQREEPDSSRQTSAGRRAPRSGENYSERQRESPYTGRSSEPQRQEPEPTYRQRQSSSSERKGFEGRRQESDSADAYTQPKFAKRYDSGADSTQSSGPFTMGKGRVDIAGKSDDDSSTVRTRFTKTPDNRIPLSIPYTTPASEFLYGTSVVEAALKSRRVPRRQHYKLYIYTGDHREKVDRDADIERLARKNQVEIVKMNNDGLRLMDKMSTGRPHNGYILEASPLPRLPITSLGELASEDGQTGFEVTIDYQSREDAAVNGTSTFAKTSKYRDGRKPMVLFLDGVVDPGNLGGIIRTASFLGVSAVATSTRNSAPFSPVVLKSSAGASEHITLFSVSKPDSFIHNSKQAGWKVYAAVAPSTDRSSKGRVSSVSTENLLHPLLDDPCILMLGAEGDGLRQNLREKADVELYIPGSGQSHTVDSLNVSVAAGILCNAFLGKSKKDGVLSIDHEDPQDGESSERIF</sequence>
<comment type="similarity">
    <text evidence="2">Belongs to the class IV-like SAM-binding methyltransferase superfamily. RNA methyltransferase TrmH family.</text>
</comment>
<keyword evidence="5" id="KW-0808">Transferase</keyword>
<dbReference type="InterPro" id="IPR029026">
    <property type="entry name" value="tRNA_m1G_MTases_N"/>
</dbReference>
<feature type="compositionally biased region" description="Polar residues" evidence="10">
    <location>
        <begin position="222"/>
        <end position="246"/>
    </location>
</feature>
<feature type="compositionally biased region" description="Basic and acidic residues" evidence="10">
    <location>
        <begin position="355"/>
        <end position="365"/>
    </location>
</feature>
<dbReference type="GO" id="GO:0016435">
    <property type="term" value="F:rRNA (guanine) methyltransferase activity"/>
    <property type="evidence" value="ECO:0007669"/>
    <property type="project" value="TreeGrafter"/>
</dbReference>
<feature type="region of interest" description="Disordered" evidence="10">
    <location>
        <begin position="41"/>
        <end position="376"/>
    </location>
</feature>
<evidence type="ECO:0000256" key="5">
    <source>
        <dbReference type="ARBA" id="ARBA00022679"/>
    </source>
</evidence>
<evidence type="ECO:0000313" key="13">
    <source>
        <dbReference type="Proteomes" id="UP000469558"/>
    </source>
</evidence>
<gene>
    <name evidence="12" type="primary">mrm1</name>
    <name evidence="12" type="ORF">LSUE1_G007899</name>
</gene>
<comment type="subcellular location">
    <subcellularLocation>
        <location evidence="1">Mitochondrion</location>
    </subcellularLocation>
</comment>
<evidence type="ECO:0000256" key="3">
    <source>
        <dbReference type="ARBA" id="ARBA00022552"/>
    </source>
</evidence>
<evidence type="ECO:0000256" key="7">
    <source>
        <dbReference type="ARBA" id="ARBA00022946"/>
    </source>
</evidence>
<dbReference type="PANTHER" id="PTHR46103">
    <property type="entry name" value="RRNA METHYLTRANSFERASE 1, MITOCHONDRIAL"/>
    <property type="match status" value="1"/>
</dbReference>
<evidence type="ECO:0000256" key="10">
    <source>
        <dbReference type="SAM" id="MobiDB-lite"/>
    </source>
</evidence>
<dbReference type="InterPro" id="IPR004441">
    <property type="entry name" value="rRNA_MeTrfase_TrmH"/>
</dbReference>
<comment type="caution">
    <text evidence="12">The sequence shown here is derived from an EMBL/GenBank/DDBJ whole genome shotgun (WGS) entry which is preliminary data.</text>
</comment>
<name>A0A8T9BYA4_9HELO</name>
<evidence type="ECO:0000256" key="4">
    <source>
        <dbReference type="ARBA" id="ARBA00022603"/>
    </source>
</evidence>
<dbReference type="NCBIfam" id="TIGR00186">
    <property type="entry name" value="rRNA_methyl_3"/>
    <property type="match status" value="1"/>
</dbReference>
<dbReference type="InterPro" id="IPR029028">
    <property type="entry name" value="Alpha/beta_knot_MTases"/>
</dbReference>
<feature type="compositionally biased region" description="Basic and acidic residues" evidence="10">
    <location>
        <begin position="50"/>
        <end position="68"/>
    </location>
</feature>
<dbReference type="InterPro" id="IPR029064">
    <property type="entry name" value="Ribosomal_eL30-like_sf"/>
</dbReference>
<evidence type="ECO:0000313" key="12">
    <source>
        <dbReference type="EMBL" id="TVY71320.1"/>
    </source>
</evidence>
<dbReference type="EMBL" id="QGMK01001272">
    <property type="protein sequence ID" value="TVY71320.1"/>
    <property type="molecule type" value="Genomic_DNA"/>
</dbReference>
<organism evidence="12 13">
    <name type="scientific">Lachnellula suecica</name>
    <dbReference type="NCBI Taxonomy" id="602035"/>
    <lineage>
        <taxon>Eukaryota</taxon>
        <taxon>Fungi</taxon>
        <taxon>Dikarya</taxon>
        <taxon>Ascomycota</taxon>
        <taxon>Pezizomycotina</taxon>
        <taxon>Leotiomycetes</taxon>
        <taxon>Helotiales</taxon>
        <taxon>Lachnaceae</taxon>
        <taxon>Lachnellula</taxon>
    </lineage>
</organism>
<keyword evidence="4 12" id="KW-0489">Methyltransferase</keyword>
<dbReference type="SUPFAM" id="SSF55315">
    <property type="entry name" value="L30e-like"/>
    <property type="match status" value="1"/>
</dbReference>
<keyword evidence="8" id="KW-0496">Mitochondrion</keyword>
<evidence type="ECO:0000256" key="1">
    <source>
        <dbReference type="ARBA" id="ARBA00004173"/>
    </source>
</evidence>
<feature type="compositionally biased region" description="Basic and acidic residues" evidence="10">
    <location>
        <begin position="310"/>
        <end position="322"/>
    </location>
</feature>
<reference evidence="12 13" key="1">
    <citation type="submission" date="2018-05" db="EMBL/GenBank/DDBJ databases">
        <title>Genome sequencing and assembly of the regulated plant pathogen Lachnellula willkommii and related sister species for the development of diagnostic species identification markers.</title>
        <authorList>
            <person name="Giroux E."/>
            <person name="Bilodeau G."/>
        </authorList>
    </citation>
    <scope>NUCLEOTIDE SEQUENCE [LARGE SCALE GENOMIC DNA]</scope>
    <source>
        <strain evidence="12 13">CBS 268.59</strain>
    </source>
</reference>
<feature type="compositionally biased region" description="Basic and acidic residues" evidence="10">
    <location>
        <begin position="195"/>
        <end position="208"/>
    </location>
</feature>
<evidence type="ECO:0000256" key="8">
    <source>
        <dbReference type="ARBA" id="ARBA00023128"/>
    </source>
</evidence>
<feature type="compositionally biased region" description="Basic and acidic residues" evidence="10">
    <location>
        <begin position="125"/>
        <end position="143"/>
    </location>
</feature>
<dbReference type="InterPro" id="IPR047182">
    <property type="entry name" value="MRM1"/>
</dbReference>
<dbReference type="OrthoDB" id="270651at2759"/>
<keyword evidence="3" id="KW-0698">rRNA processing</keyword>
<dbReference type="GO" id="GO:0003723">
    <property type="term" value="F:RNA binding"/>
    <property type="evidence" value="ECO:0007669"/>
    <property type="project" value="InterPro"/>
</dbReference>
<dbReference type="GO" id="GO:0005739">
    <property type="term" value="C:mitochondrion"/>
    <property type="evidence" value="ECO:0007669"/>
    <property type="project" value="UniProtKB-SubCell"/>
</dbReference>
<evidence type="ECO:0000256" key="2">
    <source>
        <dbReference type="ARBA" id="ARBA00007228"/>
    </source>
</evidence>
<dbReference type="AlphaFoldDB" id="A0A8T9BYA4"/>
<evidence type="ECO:0000259" key="11">
    <source>
        <dbReference type="SMART" id="SM00967"/>
    </source>
</evidence>
<proteinExistence type="inferred from homology"/>
<keyword evidence="7" id="KW-0809">Transit peptide</keyword>
<keyword evidence="6" id="KW-0949">S-adenosyl-L-methionine</keyword>
<dbReference type="InterPro" id="IPR047261">
    <property type="entry name" value="MRM1_MeTrfase_dom"/>
</dbReference>
<evidence type="ECO:0000256" key="9">
    <source>
        <dbReference type="ARBA" id="ARBA00034881"/>
    </source>
</evidence>
<protein>
    <recommendedName>
        <fullName evidence="9">rRNA methyltransferase 1, mitochondrial</fullName>
    </recommendedName>
</protein>
<dbReference type="InterPro" id="IPR001537">
    <property type="entry name" value="SpoU_MeTrfase"/>
</dbReference>
<dbReference type="SMART" id="SM00967">
    <property type="entry name" value="SpoU_sub_bind"/>
    <property type="match status" value="1"/>
</dbReference>
<dbReference type="Pfam" id="PF00588">
    <property type="entry name" value="SpoU_methylase"/>
    <property type="match status" value="1"/>
</dbReference>
<dbReference type="CDD" id="cd18105">
    <property type="entry name" value="SpoU-like_MRM1"/>
    <property type="match status" value="1"/>
</dbReference>
<feature type="compositionally biased region" description="Basic and acidic residues" evidence="10">
    <location>
        <begin position="292"/>
        <end position="302"/>
    </location>
</feature>
<accession>A0A8T9BYA4</accession>
<dbReference type="Proteomes" id="UP000469558">
    <property type="component" value="Unassembled WGS sequence"/>
</dbReference>
<dbReference type="Gene3D" id="3.30.1330.30">
    <property type="match status" value="1"/>
</dbReference>
<evidence type="ECO:0000256" key="6">
    <source>
        <dbReference type="ARBA" id="ARBA00022691"/>
    </source>
</evidence>
<dbReference type="PANTHER" id="PTHR46103:SF1">
    <property type="entry name" value="RRNA METHYLTRANSFERASE 1, MITOCHONDRIAL"/>
    <property type="match status" value="1"/>
</dbReference>
<dbReference type="SUPFAM" id="SSF75217">
    <property type="entry name" value="alpha/beta knot"/>
    <property type="match status" value="1"/>
</dbReference>
<dbReference type="Gene3D" id="3.40.1280.10">
    <property type="match status" value="1"/>
</dbReference>
<dbReference type="InterPro" id="IPR013123">
    <property type="entry name" value="SpoU_subst-bd"/>
</dbReference>
<keyword evidence="13" id="KW-1185">Reference proteome</keyword>
<feature type="domain" description="RNA 2-O ribose methyltransferase substrate binding" evidence="11">
    <location>
        <begin position="395"/>
        <end position="480"/>
    </location>
</feature>